<proteinExistence type="predicted"/>
<evidence type="ECO:0000313" key="1">
    <source>
        <dbReference type="EMBL" id="ETN97852.1"/>
    </source>
</evidence>
<name>X6L7M1_RETFI</name>
<evidence type="ECO:0000313" key="2">
    <source>
        <dbReference type="Proteomes" id="UP000023152"/>
    </source>
</evidence>
<protein>
    <submittedName>
        <fullName evidence="1">Uncharacterized protein</fullName>
    </submittedName>
</protein>
<dbReference type="EMBL" id="ASPP01048431">
    <property type="protein sequence ID" value="ETN97852.1"/>
    <property type="molecule type" value="Genomic_DNA"/>
</dbReference>
<dbReference type="AlphaFoldDB" id="X6L7M1"/>
<sequence length="135" mass="15851">MEESHQLISHFVPNQLQVGAEKQEFMIKSIGSLQEGNTKRLFSQFRSMNSNKITVIPAIVSNDQIARTYIEKVELLVSWFDQHPDFSSEIEEYYQLVEDEIASVDEIYSFPNWNEHHQREITEEEALRVGYMPKL</sequence>
<organism evidence="1 2">
    <name type="scientific">Reticulomyxa filosa</name>
    <dbReference type="NCBI Taxonomy" id="46433"/>
    <lineage>
        <taxon>Eukaryota</taxon>
        <taxon>Sar</taxon>
        <taxon>Rhizaria</taxon>
        <taxon>Retaria</taxon>
        <taxon>Foraminifera</taxon>
        <taxon>Monothalamids</taxon>
        <taxon>Reticulomyxidae</taxon>
        <taxon>Reticulomyxa</taxon>
    </lineage>
</organism>
<dbReference type="Proteomes" id="UP000023152">
    <property type="component" value="Unassembled WGS sequence"/>
</dbReference>
<gene>
    <name evidence="1" type="ORF">RFI_39674</name>
</gene>
<comment type="caution">
    <text evidence="1">The sequence shown here is derived from an EMBL/GenBank/DDBJ whole genome shotgun (WGS) entry which is preliminary data.</text>
</comment>
<reference evidence="1 2" key="1">
    <citation type="journal article" date="2013" name="Curr. Biol.">
        <title>The Genome of the Foraminiferan Reticulomyxa filosa.</title>
        <authorList>
            <person name="Glockner G."/>
            <person name="Hulsmann N."/>
            <person name="Schleicher M."/>
            <person name="Noegel A.A."/>
            <person name="Eichinger L."/>
            <person name="Gallinger C."/>
            <person name="Pawlowski J."/>
            <person name="Sierra R."/>
            <person name="Euteneuer U."/>
            <person name="Pillet L."/>
            <person name="Moustafa A."/>
            <person name="Platzer M."/>
            <person name="Groth M."/>
            <person name="Szafranski K."/>
            <person name="Schliwa M."/>
        </authorList>
    </citation>
    <scope>NUCLEOTIDE SEQUENCE [LARGE SCALE GENOMIC DNA]</scope>
</reference>
<keyword evidence="2" id="KW-1185">Reference proteome</keyword>
<dbReference type="OrthoDB" id="6351118at2759"/>
<accession>X6L7M1</accession>